<evidence type="ECO:0000256" key="1">
    <source>
        <dbReference type="SAM" id="MobiDB-lite"/>
    </source>
</evidence>
<evidence type="ECO:0000313" key="2">
    <source>
        <dbReference type="EMBL" id="KAF2194013.1"/>
    </source>
</evidence>
<keyword evidence="3" id="KW-1185">Reference proteome</keyword>
<reference evidence="2" key="1">
    <citation type="journal article" date="2020" name="Stud. Mycol.">
        <title>101 Dothideomycetes genomes: a test case for predicting lifestyles and emergence of pathogens.</title>
        <authorList>
            <person name="Haridas S."/>
            <person name="Albert R."/>
            <person name="Binder M."/>
            <person name="Bloem J."/>
            <person name="Labutti K."/>
            <person name="Salamov A."/>
            <person name="Andreopoulos B."/>
            <person name="Baker S."/>
            <person name="Barry K."/>
            <person name="Bills G."/>
            <person name="Bluhm B."/>
            <person name="Cannon C."/>
            <person name="Castanera R."/>
            <person name="Culley D."/>
            <person name="Daum C."/>
            <person name="Ezra D."/>
            <person name="Gonzalez J."/>
            <person name="Henrissat B."/>
            <person name="Kuo A."/>
            <person name="Liang C."/>
            <person name="Lipzen A."/>
            <person name="Lutzoni F."/>
            <person name="Magnuson J."/>
            <person name="Mondo S."/>
            <person name="Nolan M."/>
            <person name="Ohm R."/>
            <person name="Pangilinan J."/>
            <person name="Park H.-J."/>
            <person name="Ramirez L."/>
            <person name="Alfaro M."/>
            <person name="Sun H."/>
            <person name="Tritt A."/>
            <person name="Yoshinaga Y."/>
            <person name="Zwiers L.-H."/>
            <person name="Turgeon B."/>
            <person name="Goodwin S."/>
            <person name="Spatafora J."/>
            <person name="Crous P."/>
            <person name="Grigoriev I."/>
        </authorList>
    </citation>
    <scope>NUCLEOTIDE SEQUENCE</scope>
    <source>
        <strain evidence="2">CBS 207.26</strain>
    </source>
</reference>
<dbReference type="OrthoDB" id="4365667at2759"/>
<accession>A0A6A6ESL6</accession>
<dbReference type="Proteomes" id="UP000800200">
    <property type="component" value="Unassembled WGS sequence"/>
</dbReference>
<organism evidence="2 3">
    <name type="scientific">Zopfia rhizophila CBS 207.26</name>
    <dbReference type="NCBI Taxonomy" id="1314779"/>
    <lineage>
        <taxon>Eukaryota</taxon>
        <taxon>Fungi</taxon>
        <taxon>Dikarya</taxon>
        <taxon>Ascomycota</taxon>
        <taxon>Pezizomycotina</taxon>
        <taxon>Dothideomycetes</taxon>
        <taxon>Dothideomycetes incertae sedis</taxon>
        <taxon>Zopfiaceae</taxon>
        <taxon>Zopfia</taxon>
    </lineage>
</organism>
<gene>
    <name evidence="2" type="ORF">K469DRAFT_709503</name>
</gene>
<protein>
    <submittedName>
        <fullName evidence="2">Uncharacterized protein</fullName>
    </submittedName>
</protein>
<sequence>KLRRLEKQARDKSIPITIKKRTKDGQTLSTDIATWVEMDPTEITDELHEQILYIKALEQQTDTLFRIANDALHAESETTEALRPSKVETQAEKAALETPSQSAKQRQTRQNARFPSLRGRSSPALLRTPGAATQQELTTPGSRSAKFPDPPILDDSVNPTFKNWNKQMRNKLRLNADWYDCDDPDATEAARIAYIQTHVTGKASDFLNPFLDAREDRGEEVAVEEVIQYLQSVFKDPDQRIKA</sequence>
<dbReference type="AlphaFoldDB" id="A0A6A6ESL6"/>
<feature type="compositionally biased region" description="Polar residues" evidence="1">
    <location>
        <begin position="98"/>
        <end position="113"/>
    </location>
</feature>
<feature type="region of interest" description="Disordered" evidence="1">
    <location>
        <begin position="76"/>
        <end position="151"/>
    </location>
</feature>
<evidence type="ECO:0000313" key="3">
    <source>
        <dbReference type="Proteomes" id="UP000800200"/>
    </source>
</evidence>
<feature type="compositionally biased region" description="Basic and acidic residues" evidence="1">
    <location>
        <begin position="83"/>
        <end position="95"/>
    </location>
</feature>
<dbReference type="EMBL" id="ML994612">
    <property type="protein sequence ID" value="KAF2194013.1"/>
    <property type="molecule type" value="Genomic_DNA"/>
</dbReference>
<feature type="non-terminal residue" evidence="2">
    <location>
        <position position="1"/>
    </location>
</feature>
<feature type="compositionally biased region" description="Polar residues" evidence="1">
    <location>
        <begin position="131"/>
        <end position="142"/>
    </location>
</feature>
<name>A0A6A6ESL6_9PEZI</name>
<proteinExistence type="predicted"/>